<evidence type="ECO:0000313" key="3">
    <source>
        <dbReference type="Proteomes" id="UP000440732"/>
    </source>
</evidence>
<accession>A0A6A3UEB1</accession>
<dbReference type="AlphaFoldDB" id="A0A6A3UEB1"/>
<evidence type="ECO:0000313" key="2">
    <source>
        <dbReference type="EMBL" id="KAE9148342.1"/>
    </source>
</evidence>
<reference evidence="2 3" key="1">
    <citation type="submission" date="2018-08" db="EMBL/GenBank/DDBJ databases">
        <title>Genomic investigation of the strawberry pathogen Phytophthora fragariae indicates pathogenicity is determined by transcriptional variation in three key races.</title>
        <authorList>
            <person name="Adams T.M."/>
            <person name="Armitage A.D."/>
            <person name="Sobczyk M.K."/>
            <person name="Bates H.J."/>
            <person name="Dunwell J.M."/>
            <person name="Nellist C.F."/>
            <person name="Harrison R.J."/>
        </authorList>
    </citation>
    <scope>NUCLEOTIDE SEQUENCE [LARGE SCALE GENOMIC DNA]</scope>
    <source>
        <strain evidence="2 3">NOV-5</strain>
    </source>
</reference>
<keyword evidence="1" id="KW-0472">Membrane</keyword>
<keyword evidence="1" id="KW-0812">Transmembrane</keyword>
<feature type="transmembrane region" description="Helical" evidence="1">
    <location>
        <begin position="25"/>
        <end position="45"/>
    </location>
</feature>
<sequence>MGLQAAATHKHEEERRPNRRPWASWRLALIATVGAVLMVTQFSTYTHHFHAHVAKHRILRSLQEQPALRLTFELKRAATATHLLEPGVVEEKCPGGSMMVFPFAGEDFVLCSRPSSSSWFKDEGFQIFGSDLNINVKYESTAPMIVAPRVASSVLDSCKKVPFGERITPSLPSLMTRSVSEWGHRALRAEKAEWNIFKKAWNLITDNVCGCKGAQRPCVFIAGLSSYDDYGLTDNDPKDYFGSEIALFSSGL</sequence>
<gene>
    <name evidence="2" type="ORF">PF006_g7062</name>
</gene>
<comment type="caution">
    <text evidence="2">The sequence shown here is derived from an EMBL/GenBank/DDBJ whole genome shotgun (WGS) entry which is preliminary data.</text>
</comment>
<dbReference type="Proteomes" id="UP000440732">
    <property type="component" value="Unassembled WGS sequence"/>
</dbReference>
<proteinExistence type="predicted"/>
<organism evidence="2 3">
    <name type="scientific">Phytophthora fragariae</name>
    <dbReference type="NCBI Taxonomy" id="53985"/>
    <lineage>
        <taxon>Eukaryota</taxon>
        <taxon>Sar</taxon>
        <taxon>Stramenopiles</taxon>
        <taxon>Oomycota</taxon>
        <taxon>Peronosporomycetes</taxon>
        <taxon>Peronosporales</taxon>
        <taxon>Peronosporaceae</taxon>
        <taxon>Phytophthora</taxon>
    </lineage>
</organism>
<name>A0A6A3UEB1_9STRA</name>
<keyword evidence="1" id="KW-1133">Transmembrane helix</keyword>
<evidence type="ECO:0000256" key="1">
    <source>
        <dbReference type="SAM" id="Phobius"/>
    </source>
</evidence>
<dbReference type="EMBL" id="QXGA01000296">
    <property type="protein sequence ID" value="KAE9148342.1"/>
    <property type="molecule type" value="Genomic_DNA"/>
</dbReference>
<protein>
    <submittedName>
        <fullName evidence="2">Uncharacterized protein</fullName>
    </submittedName>
</protein>